<dbReference type="CDD" id="cd18879">
    <property type="entry name" value="NUDIX_Hydrolase"/>
    <property type="match status" value="1"/>
</dbReference>
<name>A0A4S4FX50_9MICO</name>
<dbReference type="GO" id="GO:0016787">
    <property type="term" value="F:hydrolase activity"/>
    <property type="evidence" value="ECO:0007669"/>
    <property type="project" value="UniProtKB-KW"/>
</dbReference>
<dbReference type="OrthoDB" id="9814308at2"/>
<dbReference type="Gene3D" id="3.90.79.10">
    <property type="entry name" value="Nucleoside Triphosphate Pyrophosphohydrolase"/>
    <property type="match status" value="1"/>
</dbReference>
<sequence>MPTPDFIIDLRAAIGTAPLWLSGVTAVVLRGEEVLLIRRSDNGMLAPVSGILEPSEEPAVGAIREVYEEAGIVAEVESLAWVHVMDPVVYGNGDRAQYLDLVFRCRYVSGEPQPLDGEATEVMWRRLDDLDDLESDDHRERIRVAALREPATRFER</sequence>
<dbReference type="PROSITE" id="PS00893">
    <property type="entry name" value="NUDIX_BOX"/>
    <property type="match status" value="1"/>
</dbReference>
<gene>
    <name evidence="4" type="ORF">E6C70_07990</name>
</gene>
<dbReference type="InterPro" id="IPR015797">
    <property type="entry name" value="NUDIX_hydrolase-like_dom_sf"/>
</dbReference>
<proteinExistence type="predicted"/>
<evidence type="ECO:0000313" key="4">
    <source>
        <dbReference type="EMBL" id="THG34226.1"/>
    </source>
</evidence>
<dbReference type="InterPro" id="IPR000086">
    <property type="entry name" value="NUDIX_hydrolase_dom"/>
</dbReference>
<evidence type="ECO:0000256" key="2">
    <source>
        <dbReference type="ARBA" id="ARBA00022801"/>
    </source>
</evidence>
<dbReference type="Pfam" id="PF00293">
    <property type="entry name" value="NUDIX"/>
    <property type="match status" value="1"/>
</dbReference>
<comment type="cofactor">
    <cofactor evidence="1">
        <name>Mg(2+)</name>
        <dbReference type="ChEBI" id="CHEBI:18420"/>
    </cofactor>
</comment>
<organism evidence="4 5">
    <name type="scientific">Orlajensenia flava</name>
    <dbReference type="NCBI Taxonomy" id="2565934"/>
    <lineage>
        <taxon>Bacteria</taxon>
        <taxon>Bacillati</taxon>
        <taxon>Actinomycetota</taxon>
        <taxon>Actinomycetes</taxon>
        <taxon>Micrococcales</taxon>
        <taxon>Microbacteriaceae</taxon>
        <taxon>Orlajensenia</taxon>
    </lineage>
</organism>
<dbReference type="PANTHER" id="PTHR43046">
    <property type="entry name" value="GDP-MANNOSE MANNOSYL HYDROLASE"/>
    <property type="match status" value="1"/>
</dbReference>
<reference evidence="4 5" key="1">
    <citation type="submission" date="2019-04" db="EMBL/GenBank/DDBJ databases">
        <authorList>
            <person name="Jiang L."/>
        </authorList>
    </citation>
    <scope>NUCLEOTIDE SEQUENCE [LARGE SCALE GENOMIC DNA]</scope>
    <source>
        <strain evidence="4 5">YIM 131861</strain>
    </source>
</reference>
<dbReference type="Proteomes" id="UP000307380">
    <property type="component" value="Unassembled WGS sequence"/>
</dbReference>
<dbReference type="AlphaFoldDB" id="A0A4S4FX50"/>
<evidence type="ECO:0000259" key="3">
    <source>
        <dbReference type="PROSITE" id="PS51462"/>
    </source>
</evidence>
<dbReference type="InterPro" id="IPR020084">
    <property type="entry name" value="NUDIX_hydrolase_CS"/>
</dbReference>
<protein>
    <submittedName>
        <fullName evidence="4">NUDIX domain-containing protein</fullName>
    </submittedName>
</protein>
<dbReference type="SUPFAM" id="SSF55811">
    <property type="entry name" value="Nudix"/>
    <property type="match status" value="1"/>
</dbReference>
<keyword evidence="2" id="KW-0378">Hydrolase</keyword>
<dbReference type="RefSeq" id="WP_136424024.1">
    <property type="nucleotide sequence ID" value="NZ_SSSN01000005.1"/>
</dbReference>
<feature type="domain" description="Nudix hydrolase" evidence="3">
    <location>
        <begin position="19"/>
        <end position="148"/>
    </location>
</feature>
<comment type="caution">
    <text evidence="4">The sequence shown here is derived from an EMBL/GenBank/DDBJ whole genome shotgun (WGS) entry which is preliminary data.</text>
</comment>
<dbReference type="PANTHER" id="PTHR43046:SF16">
    <property type="entry name" value="ADP-RIBOSE PYROPHOSPHATASE YJHB-RELATED"/>
    <property type="match status" value="1"/>
</dbReference>
<dbReference type="EMBL" id="SSSN01000005">
    <property type="protein sequence ID" value="THG34226.1"/>
    <property type="molecule type" value="Genomic_DNA"/>
</dbReference>
<evidence type="ECO:0000256" key="1">
    <source>
        <dbReference type="ARBA" id="ARBA00001946"/>
    </source>
</evidence>
<accession>A0A4S4FX50</accession>
<keyword evidence="5" id="KW-1185">Reference proteome</keyword>
<dbReference type="PROSITE" id="PS51462">
    <property type="entry name" value="NUDIX"/>
    <property type="match status" value="1"/>
</dbReference>
<evidence type="ECO:0000313" key="5">
    <source>
        <dbReference type="Proteomes" id="UP000307380"/>
    </source>
</evidence>